<reference evidence="2 3" key="1">
    <citation type="submission" date="2019-06" db="EMBL/GenBank/DDBJ databases">
        <title>Genome sequence analysis of &gt;100 Bacillus licheniformis strains suggests intrinsic resistance to this species.</title>
        <authorList>
            <person name="Wels M."/>
            <person name="Siezen R.J."/>
            <person name="Johansen E."/>
            <person name="Stuer-Lauridsen B."/>
            <person name="Bjerre K."/>
            <person name="Nielsen B.K.K."/>
        </authorList>
    </citation>
    <scope>NUCLEOTIDE SEQUENCE [LARGE SCALE GENOMIC DNA]</scope>
    <source>
        <strain evidence="2 3">BAC-16736</strain>
    </source>
</reference>
<proteinExistence type="predicted"/>
<evidence type="ECO:0000313" key="2">
    <source>
        <dbReference type="EMBL" id="TWL22016.1"/>
    </source>
</evidence>
<evidence type="ECO:0000313" key="3">
    <source>
        <dbReference type="Proteomes" id="UP000435910"/>
    </source>
</evidence>
<accession>A0A8B5Y782</accession>
<feature type="transmembrane region" description="Helical" evidence="1">
    <location>
        <begin position="42"/>
        <end position="62"/>
    </location>
</feature>
<keyword evidence="1" id="KW-0812">Transmembrane</keyword>
<sequence length="64" mass="7092">MGGVLKQTFKIMSLSFFLGAAAMVALYLAIDPFLGREDKEYIFSLVVWPVGYAAVMISIMIIDK</sequence>
<protein>
    <submittedName>
        <fullName evidence="2">Uncharacterized protein</fullName>
    </submittedName>
</protein>
<dbReference type="AlphaFoldDB" id="A0A8B5Y782"/>
<organism evidence="2 3">
    <name type="scientific">Bacillus licheniformis</name>
    <dbReference type="NCBI Taxonomy" id="1402"/>
    <lineage>
        <taxon>Bacteria</taxon>
        <taxon>Bacillati</taxon>
        <taxon>Bacillota</taxon>
        <taxon>Bacilli</taxon>
        <taxon>Bacillales</taxon>
        <taxon>Bacillaceae</taxon>
        <taxon>Bacillus</taxon>
    </lineage>
</organism>
<dbReference type="RefSeq" id="WP_075178157.1">
    <property type="nucleotide sequence ID" value="NZ_CM007615.1"/>
</dbReference>
<dbReference type="EMBL" id="NILC01000030">
    <property type="protein sequence ID" value="TWL22016.1"/>
    <property type="molecule type" value="Genomic_DNA"/>
</dbReference>
<feature type="transmembrane region" description="Helical" evidence="1">
    <location>
        <begin position="12"/>
        <end position="30"/>
    </location>
</feature>
<evidence type="ECO:0000256" key="1">
    <source>
        <dbReference type="SAM" id="Phobius"/>
    </source>
</evidence>
<gene>
    <name evidence="2" type="ORF">CHCC16736_0479</name>
</gene>
<name>A0A8B5Y782_BACLI</name>
<keyword evidence="1" id="KW-1133">Transmembrane helix</keyword>
<comment type="caution">
    <text evidence="2">The sequence shown here is derived from an EMBL/GenBank/DDBJ whole genome shotgun (WGS) entry which is preliminary data.</text>
</comment>
<keyword evidence="1" id="KW-0472">Membrane</keyword>
<dbReference type="Proteomes" id="UP000435910">
    <property type="component" value="Unassembled WGS sequence"/>
</dbReference>